<dbReference type="RefSeq" id="YP_006987486.1">
    <property type="nucleotide sequence ID" value="NC_019401.1"/>
</dbReference>
<dbReference type="KEGG" id="vg:13994121"/>
<reference evidence="1 2" key="1">
    <citation type="journal article" date="2014" name="Virology">
        <title>Supersize me: Cronobacter sakazakii phage GAP32.</title>
        <authorList>
            <person name="Abbasifar R."/>
            <person name="Griffiths M.W."/>
            <person name="Sabour P.M."/>
            <person name="Ackermann H.-W."/>
            <person name="Vandersteegen K."/>
            <person name="Lavigne R."/>
            <person name="Noben J.-P."/>
            <person name="Villa A.A."/>
            <person name="Abbasifar A."/>
            <person name="Nash J.H.E."/>
            <person name="Kropinski A.M."/>
        </authorList>
    </citation>
    <scope>NUCLEOTIDE SEQUENCE [LARGE SCALE GENOMIC DNA]</scope>
    <source>
        <strain evidence="1">GAP-32</strain>
    </source>
</reference>
<dbReference type="OrthoDB" id="28979at10239"/>
<proteinExistence type="predicted"/>
<sequence>MSTKVTFKVNDEDMEYARSIWDSADYVLSEVNRILAERGIDIKFNVDNCDEDEYLEQYWNADHPDYNGGIIIEESEKVDECSFMDEQIK</sequence>
<accession>K4F6D7</accession>
<dbReference type="Proteomes" id="UP000000457">
    <property type="component" value="Segment"/>
</dbReference>
<evidence type="ECO:0000313" key="1">
    <source>
        <dbReference type="EMBL" id="AFC21831.1"/>
    </source>
</evidence>
<protein>
    <submittedName>
        <fullName evidence="1">Uncharacterized protein</fullName>
    </submittedName>
</protein>
<name>K4F6D7_9CAUD</name>
<gene>
    <name evidence="1" type="ORF">GAP32_379</name>
</gene>
<evidence type="ECO:0000313" key="2">
    <source>
        <dbReference type="Proteomes" id="UP000000457"/>
    </source>
</evidence>
<dbReference type="GeneID" id="13994121"/>
<keyword evidence="2" id="KW-1185">Reference proteome</keyword>
<organism evidence="1 2">
    <name type="scientific">Cronobacter phage vB_CsaM_GAP32</name>
    <dbReference type="NCBI Taxonomy" id="1141136"/>
    <lineage>
        <taxon>Viruses</taxon>
        <taxon>Duplodnaviria</taxon>
        <taxon>Heunggongvirae</taxon>
        <taxon>Uroviricota</taxon>
        <taxon>Caudoviricetes</taxon>
        <taxon>Mimasvirus</taxon>
        <taxon>Mimasvirus GAP32</taxon>
    </lineage>
</organism>
<dbReference type="EMBL" id="JN882285">
    <property type="protein sequence ID" value="AFC21831.1"/>
    <property type="molecule type" value="Genomic_DNA"/>
</dbReference>